<accession>A0A420IBZ2</accession>
<dbReference type="Pfam" id="PF25909">
    <property type="entry name" value="zf-C2H2_AHC1"/>
    <property type="match status" value="1"/>
</dbReference>
<sequence>MLIRISPWDCEQIIDGHTETDMANATHSVAEKFSGTAVKRKRSLSDETTFNINYGLLDLKRRKDLTALRSPISPLQTKLEEESENVMDPSLIANTIESQFSLEILLKHNELRLIDQELAKCQIALEQLRRCHLIPYPITLETPEAKLKVSDGTGPALCQDKRNIPWAPPFGVTDGPYTRHYARWLIPDPSFDGVAWKEASQLRSGENFTHGRATRHRSAESVTKVGKMGLRGVTSQKLHALSNGYPQAKDKVGPCVLKRGDGQTVKLVCLDCHRENFSSTQGFINHCRISHRRDFKSHEEAANASGQPVNTDGAGSILGDNKSSVTSNSLVHPLIRNAPTGKEAKDACRALLARVADSKAMLREGRLPGFQSIPKSTCSNIDTLNTSTTSSLTPHLSELLQHKGFPGKVDEIVNEVQQKLELDEFLEEQPDDPVNSADTNLQDHNTPELPSSSFSSLTQMRMPARVGAPPGLFQRSENSKKIAEKGVKRKLIEEPACFTTPCDVSMSENPKTPKQLFTTPDTHNDGVESHINESFIGDLSPQTGISNNAPSLVSDDGEFDEDGVESTKTEDEDDQSDDAEIGTEEESGQTVLRNCTGGQSMSRRTKTLF</sequence>
<feature type="region of interest" description="Disordered" evidence="1">
    <location>
        <begin position="429"/>
        <end position="454"/>
    </location>
</feature>
<feature type="compositionally biased region" description="Polar residues" evidence="1">
    <location>
        <begin position="540"/>
        <end position="551"/>
    </location>
</feature>
<feature type="region of interest" description="Disordered" evidence="1">
    <location>
        <begin position="298"/>
        <end position="321"/>
    </location>
</feature>
<evidence type="ECO:0000313" key="4">
    <source>
        <dbReference type="Proteomes" id="UP000285326"/>
    </source>
</evidence>
<dbReference type="EMBL" id="MCBS01024950">
    <property type="protein sequence ID" value="RKF72051.1"/>
    <property type="molecule type" value="Genomic_DNA"/>
</dbReference>
<evidence type="ECO:0000313" key="3">
    <source>
        <dbReference type="EMBL" id="RKF72051.1"/>
    </source>
</evidence>
<feature type="compositionally biased region" description="Acidic residues" evidence="1">
    <location>
        <begin position="555"/>
        <end position="587"/>
    </location>
</feature>
<reference evidence="3 4" key="1">
    <citation type="journal article" date="2018" name="BMC Genomics">
        <title>Comparative genome analyses reveal sequence features reflecting distinct modes of host-adaptation between dicot and monocot powdery mildew.</title>
        <authorList>
            <person name="Wu Y."/>
            <person name="Ma X."/>
            <person name="Pan Z."/>
            <person name="Kale S.D."/>
            <person name="Song Y."/>
            <person name="King H."/>
            <person name="Zhang Q."/>
            <person name="Presley C."/>
            <person name="Deng X."/>
            <person name="Wei C.I."/>
            <person name="Xiao S."/>
        </authorList>
    </citation>
    <scope>NUCLEOTIDE SEQUENCE [LARGE SCALE GENOMIC DNA]</scope>
    <source>
        <strain evidence="3">UMSG1</strain>
    </source>
</reference>
<name>A0A420IBZ2_9PEZI</name>
<dbReference type="Proteomes" id="UP000285326">
    <property type="component" value="Unassembled WGS sequence"/>
</dbReference>
<comment type="caution">
    <text evidence="3">The sequence shown here is derived from an EMBL/GenBank/DDBJ whole genome shotgun (WGS) entry which is preliminary data.</text>
</comment>
<dbReference type="InterPro" id="IPR058706">
    <property type="entry name" value="zf-C2H2_AHC1-like"/>
</dbReference>
<proteinExistence type="predicted"/>
<feature type="compositionally biased region" description="Polar residues" evidence="1">
    <location>
        <begin position="588"/>
        <end position="602"/>
    </location>
</feature>
<evidence type="ECO:0000259" key="2">
    <source>
        <dbReference type="Pfam" id="PF25909"/>
    </source>
</evidence>
<gene>
    <name evidence="3" type="ORF">GcM1_249140</name>
</gene>
<feature type="compositionally biased region" description="Polar residues" evidence="1">
    <location>
        <begin position="436"/>
        <end position="454"/>
    </location>
</feature>
<feature type="region of interest" description="Disordered" evidence="1">
    <location>
        <begin position="504"/>
        <end position="609"/>
    </location>
</feature>
<evidence type="ECO:0000256" key="1">
    <source>
        <dbReference type="SAM" id="MobiDB-lite"/>
    </source>
</evidence>
<organism evidence="3 4">
    <name type="scientific">Golovinomyces cichoracearum</name>
    <dbReference type="NCBI Taxonomy" id="62708"/>
    <lineage>
        <taxon>Eukaryota</taxon>
        <taxon>Fungi</taxon>
        <taxon>Dikarya</taxon>
        <taxon>Ascomycota</taxon>
        <taxon>Pezizomycotina</taxon>
        <taxon>Leotiomycetes</taxon>
        <taxon>Erysiphales</taxon>
        <taxon>Erysiphaceae</taxon>
        <taxon>Golovinomyces</taxon>
    </lineage>
</organism>
<protein>
    <recommendedName>
        <fullName evidence="2">AHC1-like C2H2 zinc-finger domain-containing protein</fullName>
    </recommendedName>
</protein>
<dbReference type="AlphaFoldDB" id="A0A420IBZ2"/>
<feature type="domain" description="AHC1-like C2H2 zinc-finger" evidence="2">
    <location>
        <begin position="252"/>
        <end position="300"/>
    </location>
</feature>
<feature type="compositionally biased region" description="Polar residues" evidence="1">
    <location>
        <begin position="506"/>
        <end position="521"/>
    </location>
</feature>
<feature type="compositionally biased region" description="Basic and acidic residues" evidence="1">
    <location>
        <begin position="522"/>
        <end position="531"/>
    </location>
</feature>